<dbReference type="SUPFAM" id="SSF56349">
    <property type="entry name" value="DNA breaking-rejoining enzymes"/>
    <property type="match status" value="1"/>
</dbReference>
<dbReference type="GO" id="GO:0003677">
    <property type="term" value="F:DNA binding"/>
    <property type="evidence" value="ECO:0007669"/>
    <property type="project" value="UniProtKB-KW"/>
</dbReference>
<dbReference type="AlphaFoldDB" id="A0A6L5XDQ3"/>
<evidence type="ECO:0000256" key="1">
    <source>
        <dbReference type="ARBA" id="ARBA00008857"/>
    </source>
</evidence>
<sequence>MDDFRSFLISEHEYWSRDEKTNRLKCSNRRYNKAYTQVNDECLKLGLKLEKRCPEPRSKNTLNNILVRLKTFWIWCIKHGYTERNPFNKFTIESAEYGTPYYITIDERHQLEEAELDGMVAVQRDIFVFQCCVGCRVGDLYKLTYANIVDGILTYTPRKTKDNNPVLAEVPLNATAKALLEKYYDPNRDALFPFISQQRYNDNIKKTFKQAGLNHRVAVLNPLTRQHEIKPLYEVASSHMARRAFVGGPYHKVQDPSAIGSMTGHAEGSKAFARYRKVEMELKSR</sequence>
<evidence type="ECO:0000259" key="4">
    <source>
        <dbReference type="Pfam" id="PF00589"/>
    </source>
</evidence>
<evidence type="ECO:0000256" key="3">
    <source>
        <dbReference type="ARBA" id="ARBA00023172"/>
    </source>
</evidence>
<dbReference type="InterPro" id="IPR011010">
    <property type="entry name" value="DNA_brk_join_enz"/>
</dbReference>
<dbReference type="Pfam" id="PF00589">
    <property type="entry name" value="Phage_integrase"/>
    <property type="match status" value="1"/>
</dbReference>
<keyword evidence="3" id="KW-0233">DNA recombination</keyword>
<dbReference type="GO" id="GO:0015074">
    <property type="term" value="P:DNA integration"/>
    <property type="evidence" value="ECO:0007669"/>
    <property type="project" value="InterPro"/>
</dbReference>
<name>A0A6L5XDQ3_9BACT</name>
<dbReference type="InterPro" id="IPR010998">
    <property type="entry name" value="Integrase_recombinase_N"/>
</dbReference>
<comment type="similarity">
    <text evidence="1">Belongs to the 'phage' integrase family.</text>
</comment>
<evidence type="ECO:0000313" key="6">
    <source>
        <dbReference type="Proteomes" id="UP000483362"/>
    </source>
</evidence>
<dbReference type="PANTHER" id="PTHR30349">
    <property type="entry name" value="PHAGE INTEGRASE-RELATED"/>
    <property type="match status" value="1"/>
</dbReference>
<dbReference type="Proteomes" id="UP000483362">
    <property type="component" value="Unassembled WGS sequence"/>
</dbReference>
<dbReference type="Gene3D" id="1.10.443.10">
    <property type="entry name" value="Intergrase catalytic core"/>
    <property type="match status" value="1"/>
</dbReference>
<dbReference type="InterPro" id="IPR050090">
    <property type="entry name" value="Tyrosine_recombinase_XerCD"/>
</dbReference>
<dbReference type="EMBL" id="VULT01000008">
    <property type="protein sequence ID" value="MSS17428.1"/>
    <property type="molecule type" value="Genomic_DNA"/>
</dbReference>
<reference evidence="5 6" key="1">
    <citation type="submission" date="2019-08" db="EMBL/GenBank/DDBJ databases">
        <title>In-depth cultivation of the pig gut microbiome towards novel bacterial diversity and tailored functional studies.</title>
        <authorList>
            <person name="Wylensek D."/>
            <person name="Hitch T.C.A."/>
            <person name="Clavel T."/>
        </authorList>
    </citation>
    <scope>NUCLEOTIDE SEQUENCE [LARGE SCALE GENOMIC DNA]</scope>
    <source>
        <strain evidence="5 6">Oil-RF-744-WCA-WT-10</strain>
    </source>
</reference>
<keyword evidence="6" id="KW-1185">Reference proteome</keyword>
<evidence type="ECO:0000256" key="2">
    <source>
        <dbReference type="ARBA" id="ARBA00023125"/>
    </source>
</evidence>
<dbReference type="PANTHER" id="PTHR30349:SF64">
    <property type="entry name" value="PROPHAGE INTEGRASE INTD-RELATED"/>
    <property type="match status" value="1"/>
</dbReference>
<dbReference type="InterPro" id="IPR002104">
    <property type="entry name" value="Integrase_catalytic"/>
</dbReference>
<dbReference type="RefSeq" id="WP_154326676.1">
    <property type="nucleotide sequence ID" value="NZ_CP045696.1"/>
</dbReference>
<protein>
    <submittedName>
        <fullName evidence="5">Tyrosine-type recombinase/integrase</fullName>
    </submittedName>
</protein>
<accession>A0A6L5XDQ3</accession>
<comment type="caution">
    <text evidence="5">The sequence shown here is derived from an EMBL/GenBank/DDBJ whole genome shotgun (WGS) entry which is preliminary data.</text>
</comment>
<dbReference type="GO" id="GO:0006310">
    <property type="term" value="P:DNA recombination"/>
    <property type="evidence" value="ECO:0007669"/>
    <property type="project" value="UniProtKB-KW"/>
</dbReference>
<keyword evidence="2" id="KW-0238">DNA-binding</keyword>
<gene>
    <name evidence="5" type="ORF">FYJ29_06625</name>
</gene>
<feature type="domain" description="Tyr recombinase" evidence="4">
    <location>
        <begin position="126"/>
        <end position="280"/>
    </location>
</feature>
<evidence type="ECO:0000313" key="5">
    <source>
        <dbReference type="EMBL" id="MSS17428.1"/>
    </source>
</evidence>
<organism evidence="5 6">
    <name type="scientific">Sodaliphilus pleomorphus</name>
    <dbReference type="NCBI Taxonomy" id="2606626"/>
    <lineage>
        <taxon>Bacteria</taxon>
        <taxon>Pseudomonadati</taxon>
        <taxon>Bacteroidota</taxon>
        <taxon>Bacteroidia</taxon>
        <taxon>Bacteroidales</taxon>
        <taxon>Muribaculaceae</taxon>
        <taxon>Sodaliphilus</taxon>
    </lineage>
</organism>
<dbReference type="Gene3D" id="1.10.150.130">
    <property type="match status" value="1"/>
</dbReference>
<dbReference type="InterPro" id="IPR013762">
    <property type="entry name" value="Integrase-like_cat_sf"/>
</dbReference>
<proteinExistence type="inferred from homology"/>